<evidence type="ECO:0000256" key="1">
    <source>
        <dbReference type="ARBA" id="ARBA00004141"/>
    </source>
</evidence>
<keyword evidence="3" id="KW-0813">Transport</keyword>
<protein>
    <submittedName>
        <fullName evidence="8">Uncharacterized protein</fullName>
    </submittedName>
</protein>
<dbReference type="GO" id="GO:0015086">
    <property type="term" value="F:cadmium ion transmembrane transporter activity"/>
    <property type="evidence" value="ECO:0007669"/>
    <property type="project" value="TreeGrafter"/>
</dbReference>
<dbReference type="Proteomes" id="UP000734854">
    <property type="component" value="Unassembled WGS sequence"/>
</dbReference>
<comment type="similarity">
    <text evidence="2">Belongs to the NRAMP (TC 2.A.55) family.</text>
</comment>
<name>A0A8J5GKB0_ZINOF</name>
<dbReference type="PANTHER" id="PTHR11706:SF77">
    <property type="entry name" value="METAL TRANSPORTER NRAMP5"/>
    <property type="match status" value="1"/>
</dbReference>
<evidence type="ECO:0000313" key="9">
    <source>
        <dbReference type="Proteomes" id="UP000734854"/>
    </source>
</evidence>
<keyword evidence="9" id="KW-1185">Reference proteome</keyword>
<comment type="caution">
    <text evidence="8">The sequence shown here is derived from an EMBL/GenBank/DDBJ whole genome shotgun (WGS) entry which is preliminary data.</text>
</comment>
<evidence type="ECO:0000256" key="6">
    <source>
        <dbReference type="ARBA" id="ARBA00023065"/>
    </source>
</evidence>
<dbReference type="AlphaFoldDB" id="A0A8J5GKB0"/>
<dbReference type="GO" id="GO:0005886">
    <property type="term" value="C:plasma membrane"/>
    <property type="evidence" value="ECO:0007669"/>
    <property type="project" value="TreeGrafter"/>
</dbReference>
<comment type="subcellular location">
    <subcellularLocation>
        <location evidence="1">Membrane</location>
        <topology evidence="1">Multi-pass membrane protein</topology>
    </subcellularLocation>
</comment>
<reference evidence="8 9" key="1">
    <citation type="submission" date="2020-08" db="EMBL/GenBank/DDBJ databases">
        <title>Plant Genome Project.</title>
        <authorList>
            <person name="Zhang R.-G."/>
        </authorList>
    </citation>
    <scope>NUCLEOTIDE SEQUENCE [LARGE SCALE GENOMIC DNA]</scope>
    <source>
        <tissue evidence="8">Rhizome</tissue>
    </source>
</reference>
<dbReference type="InterPro" id="IPR001046">
    <property type="entry name" value="NRAMP_fam"/>
</dbReference>
<evidence type="ECO:0000256" key="2">
    <source>
        <dbReference type="ARBA" id="ARBA00009965"/>
    </source>
</evidence>
<organism evidence="8 9">
    <name type="scientific">Zingiber officinale</name>
    <name type="common">Ginger</name>
    <name type="synonym">Amomum zingiber</name>
    <dbReference type="NCBI Taxonomy" id="94328"/>
    <lineage>
        <taxon>Eukaryota</taxon>
        <taxon>Viridiplantae</taxon>
        <taxon>Streptophyta</taxon>
        <taxon>Embryophyta</taxon>
        <taxon>Tracheophyta</taxon>
        <taxon>Spermatophyta</taxon>
        <taxon>Magnoliopsida</taxon>
        <taxon>Liliopsida</taxon>
        <taxon>Zingiberales</taxon>
        <taxon>Zingiberaceae</taxon>
        <taxon>Zingiber</taxon>
    </lineage>
</organism>
<keyword evidence="7" id="KW-0472">Membrane</keyword>
<dbReference type="GO" id="GO:0034755">
    <property type="term" value="P:iron ion transmembrane transport"/>
    <property type="evidence" value="ECO:0007669"/>
    <property type="project" value="TreeGrafter"/>
</dbReference>
<sequence length="160" mass="18127">MDGDECCQLRVTTVTLPVQAQLLGEFFGIYPSAVSLLLSPEPVARARVTHYLTQEDCEKWQALRWKRFLAHVGPGFLVSLVYLDLKNSETYLQAEANHRYNFLWIKDLELLISVIVFLMVSCNFREVIYVKPPVAEVMKGLFVPRLQGDVVSLLGALVTP</sequence>
<keyword evidence="4" id="KW-0812">Transmembrane</keyword>
<keyword evidence="5" id="KW-1133">Transmembrane helix</keyword>
<evidence type="ECO:0000256" key="7">
    <source>
        <dbReference type="ARBA" id="ARBA00023136"/>
    </source>
</evidence>
<dbReference type="PANTHER" id="PTHR11706">
    <property type="entry name" value="SOLUTE CARRIER PROTEIN FAMILY 11 MEMBER"/>
    <property type="match status" value="1"/>
</dbReference>
<evidence type="ECO:0000313" key="8">
    <source>
        <dbReference type="EMBL" id="KAG6508604.1"/>
    </source>
</evidence>
<accession>A0A8J5GKB0</accession>
<dbReference type="GO" id="GO:0005384">
    <property type="term" value="F:manganese ion transmembrane transporter activity"/>
    <property type="evidence" value="ECO:0007669"/>
    <property type="project" value="TreeGrafter"/>
</dbReference>
<evidence type="ECO:0000256" key="3">
    <source>
        <dbReference type="ARBA" id="ARBA00022448"/>
    </source>
</evidence>
<proteinExistence type="inferred from homology"/>
<gene>
    <name evidence="8" type="ORF">ZIOFF_033980</name>
</gene>
<evidence type="ECO:0000256" key="5">
    <source>
        <dbReference type="ARBA" id="ARBA00022989"/>
    </source>
</evidence>
<dbReference type="Pfam" id="PF01566">
    <property type="entry name" value="Nramp"/>
    <property type="match status" value="1"/>
</dbReference>
<keyword evidence="6" id="KW-0406">Ion transport</keyword>
<evidence type="ECO:0000256" key="4">
    <source>
        <dbReference type="ARBA" id="ARBA00022692"/>
    </source>
</evidence>
<dbReference type="EMBL" id="JACMSC010000009">
    <property type="protein sequence ID" value="KAG6508604.1"/>
    <property type="molecule type" value="Genomic_DNA"/>
</dbReference>